<protein>
    <submittedName>
        <fullName evidence="1">Uncharacterized protein</fullName>
    </submittedName>
</protein>
<sequence length="84" mass="9702">MYPDYLDGSEIDEAAESLSGFESFELAKEMVEQHIIDGYLPEEIYEKIGFYPDHQSHLELVEFYGLLPSDDLIENVLDEILDDL</sequence>
<gene>
    <name evidence="1" type="ORF">IMC76_08045</name>
</gene>
<evidence type="ECO:0000313" key="2">
    <source>
        <dbReference type="Proteomes" id="UP000594749"/>
    </source>
</evidence>
<organism evidence="1 2">
    <name type="scientific">Campylobacter corcagiensis</name>
    <dbReference type="NCBI Taxonomy" id="1448857"/>
    <lineage>
        <taxon>Bacteria</taxon>
        <taxon>Pseudomonadati</taxon>
        <taxon>Campylobacterota</taxon>
        <taxon>Epsilonproteobacteria</taxon>
        <taxon>Campylobacterales</taxon>
        <taxon>Campylobacteraceae</taxon>
        <taxon>Campylobacter</taxon>
    </lineage>
</organism>
<name>A0A7M1LEZ9_9BACT</name>
<dbReference type="AlphaFoldDB" id="A0A7M1LEZ9"/>
<dbReference type="RefSeq" id="WP_025803508.1">
    <property type="nucleotide sequence ID" value="NZ_CP053842.1"/>
</dbReference>
<reference evidence="1 2" key="1">
    <citation type="submission" date="2020-10" db="EMBL/GenBank/DDBJ databases">
        <title>Campylobacter and Helicobacter PacBio genomes.</title>
        <authorList>
            <person name="Lane C."/>
        </authorList>
    </citation>
    <scope>NUCLEOTIDE SEQUENCE [LARGE SCALE GENOMIC DNA]</scope>
    <source>
        <strain evidence="1 2">2016D-0077</strain>
    </source>
</reference>
<evidence type="ECO:0000313" key="1">
    <source>
        <dbReference type="EMBL" id="QOQ87152.1"/>
    </source>
</evidence>
<dbReference type="Proteomes" id="UP000594749">
    <property type="component" value="Chromosome"/>
</dbReference>
<keyword evidence="2" id="KW-1185">Reference proteome</keyword>
<proteinExistence type="predicted"/>
<dbReference type="EMBL" id="CP063078">
    <property type="protein sequence ID" value="QOQ87152.1"/>
    <property type="molecule type" value="Genomic_DNA"/>
</dbReference>
<accession>A0A7M1LEZ9</accession>